<dbReference type="Proteomes" id="UP000694680">
    <property type="component" value="Chromosome 2"/>
</dbReference>
<reference evidence="2" key="1">
    <citation type="submission" date="2020-06" db="EMBL/GenBank/DDBJ databases">
        <authorList>
            <consortium name="Wellcome Sanger Institute Data Sharing"/>
        </authorList>
    </citation>
    <scope>NUCLEOTIDE SEQUENCE [LARGE SCALE GENOMIC DNA]</scope>
</reference>
<evidence type="ECO:0000313" key="2">
    <source>
        <dbReference type="Ensembl" id="ENSGWIP00000043270.1"/>
    </source>
</evidence>
<dbReference type="AlphaFoldDB" id="A0A8C5HC14"/>
<dbReference type="Ensembl" id="ENSGWIT00000046936.1">
    <property type="protein sequence ID" value="ENSGWIP00000043270.1"/>
    <property type="gene ID" value="ENSGWIG00000021643.1"/>
</dbReference>
<keyword evidence="3" id="KW-1185">Reference proteome</keyword>
<proteinExistence type="predicted"/>
<protein>
    <submittedName>
        <fullName evidence="2">Uncharacterized protein</fullName>
    </submittedName>
</protein>
<name>A0A8C5HC14_GOUWI</name>
<evidence type="ECO:0000313" key="3">
    <source>
        <dbReference type="Proteomes" id="UP000694680"/>
    </source>
</evidence>
<feature type="compositionally biased region" description="Basic residues" evidence="1">
    <location>
        <begin position="14"/>
        <end position="24"/>
    </location>
</feature>
<feature type="region of interest" description="Disordered" evidence="1">
    <location>
        <begin position="1"/>
        <end position="29"/>
    </location>
</feature>
<evidence type="ECO:0000256" key="1">
    <source>
        <dbReference type="SAM" id="MobiDB-lite"/>
    </source>
</evidence>
<feature type="compositionally biased region" description="Polar residues" evidence="1">
    <location>
        <begin position="1"/>
        <end position="11"/>
    </location>
</feature>
<sequence length="80" mass="9023">MSNLDSCTPTFPHSIRHSSTRRVNHGHETDKAKLLSGEVHLISIERKALRELIVSQAVVTKIIKITPKTHKMTTKIARNL</sequence>
<accession>A0A8C5HC14</accession>
<organism evidence="2 3">
    <name type="scientific">Gouania willdenowi</name>
    <name type="common">Blunt-snouted clingfish</name>
    <name type="synonym">Lepadogaster willdenowi</name>
    <dbReference type="NCBI Taxonomy" id="441366"/>
    <lineage>
        <taxon>Eukaryota</taxon>
        <taxon>Metazoa</taxon>
        <taxon>Chordata</taxon>
        <taxon>Craniata</taxon>
        <taxon>Vertebrata</taxon>
        <taxon>Euteleostomi</taxon>
        <taxon>Actinopterygii</taxon>
        <taxon>Neopterygii</taxon>
        <taxon>Teleostei</taxon>
        <taxon>Neoteleostei</taxon>
        <taxon>Acanthomorphata</taxon>
        <taxon>Ovalentaria</taxon>
        <taxon>Blenniimorphae</taxon>
        <taxon>Blenniiformes</taxon>
        <taxon>Gobiesocoidei</taxon>
        <taxon>Gobiesocidae</taxon>
        <taxon>Gobiesocinae</taxon>
        <taxon>Gouania</taxon>
    </lineage>
</organism>
<reference evidence="2" key="3">
    <citation type="submission" date="2025-09" db="UniProtKB">
        <authorList>
            <consortium name="Ensembl"/>
        </authorList>
    </citation>
    <scope>IDENTIFICATION</scope>
</reference>
<reference evidence="2" key="2">
    <citation type="submission" date="2025-08" db="UniProtKB">
        <authorList>
            <consortium name="Ensembl"/>
        </authorList>
    </citation>
    <scope>IDENTIFICATION</scope>
</reference>